<keyword evidence="8" id="KW-1185">Reference proteome</keyword>
<sequence>MFLRSHWRLLIFCHFGESLQSKTTTSCMLLLDSLQMADPKRLEPYIRKFVLDIYRAEDRPESKEFISRIPLFVPKVPQQITGEECGKFVLYFIHLFVEEAPENFSIVHGYPYFVSFFFFLLFSDYILRLTFYLSL</sequence>
<evidence type="ECO:0000313" key="7">
    <source>
        <dbReference type="EMBL" id="CAH2040872.1"/>
    </source>
</evidence>
<organism evidence="7 8">
    <name type="scientific">Thlaspi arvense</name>
    <name type="common">Field penny-cress</name>
    <dbReference type="NCBI Taxonomy" id="13288"/>
    <lineage>
        <taxon>Eukaryota</taxon>
        <taxon>Viridiplantae</taxon>
        <taxon>Streptophyta</taxon>
        <taxon>Embryophyta</taxon>
        <taxon>Tracheophyta</taxon>
        <taxon>Spermatophyta</taxon>
        <taxon>Magnoliopsida</taxon>
        <taxon>eudicotyledons</taxon>
        <taxon>Gunneridae</taxon>
        <taxon>Pentapetalae</taxon>
        <taxon>rosids</taxon>
        <taxon>malvids</taxon>
        <taxon>Brassicales</taxon>
        <taxon>Brassicaceae</taxon>
        <taxon>Thlaspideae</taxon>
        <taxon>Thlaspi</taxon>
    </lineage>
</organism>
<keyword evidence="5" id="KW-0472">Membrane</keyword>
<dbReference type="Gene3D" id="3.40.395.10">
    <property type="entry name" value="Adenoviral Proteinase, Chain A"/>
    <property type="match status" value="1"/>
</dbReference>
<dbReference type="EMBL" id="CAJVSB020000038">
    <property type="protein sequence ID" value="CAH2040872.1"/>
    <property type="molecule type" value="Genomic_DNA"/>
</dbReference>
<reference evidence="7 8" key="1">
    <citation type="submission" date="2022-03" db="EMBL/GenBank/DDBJ databases">
        <authorList>
            <person name="Nunn A."/>
            <person name="Chopra R."/>
            <person name="Nunn A."/>
            <person name="Contreras Garrido A."/>
        </authorList>
    </citation>
    <scope>NUCLEOTIDE SEQUENCE [LARGE SCALE GENOMIC DNA]</scope>
</reference>
<keyword evidence="3" id="KW-0378">Hydrolase</keyword>
<name>A0AAU9RF79_THLAR</name>
<protein>
    <recommendedName>
        <fullName evidence="6">Ubiquitin-like protease family profile domain-containing protein</fullName>
    </recommendedName>
</protein>
<evidence type="ECO:0000256" key="5">
    <source>
        <dbReference type="SAM" id="Phobius"/>
    </source>
</evidence>
<keyword evidence="2" id="KW-0645">Protease</keyword>
<dbReference type="Proteomes" id="UP000836841">
    <property type="component" value="Unassembled WGS sequence"/>
</dbReference>
<dbReference type="InterPro" id="IPR038765">
    <property type="entry name" value="Papain-like_cys_pep_sf"/>
</dbReference>
<feature type="transmembrane region" description="Helical" evidence="5">
    <location>
        <begin position="109"/>
        <end position="127"/>
    </location>
</feature>
<dbReference type="GO" id="GO:0006508">
    <property type="term" value="P:proteolysis"/>
    <property type="evidence" value="ECO:0007669"/>
    <property type="project" value="UniProtKB-KW"/>
</dbReference>
<keyword evidence="4" id="KW-0788">Thiol protease</keyword>
<dbReference type="SUPFAM" id="SSF54001">
    <property type="entry name" value="Cysteine proteinases"/>
    <property type="match status" value="1"/>
</dbReference>
<evidence type="ECO:0000256" key="2">
    <source>
        <dbReference type="ARBA" id="ARBA00022670"/>
    </source>
</evidence>
<evidence type="ECO:0000256" key="4">
    <source>
        <dbReference type="ARBA" id="ARBA00022807"/>
    </source>
</evidence>
<comment type="caution">
    <text evidence="7">The sequence shown here is derived from an EMBL/GenBank/DDBJ whole genome shotgun (WGS) entry which is preliminary data.</text>
</comment>
<dbReference type="PROSITE" id="PS50600">
    <property type="entry name" value="ULP_PROTEASE"/>
    <property type="match status" value="1"/>
</dbReference>
<dbReference type="GO" id="GO:0008234">
    <property type="term" value="F:cysteine-type peptidase activity"/>
    <property type="evidence" value="ECO:0007669"/>
    <property type="project" value="UniProtKB-KW"/>
</dbReference>
<evidence type="ECO:0000256" key="3">
    <source>
        <dbReference type="ARBA" id="ARBA00022801"/>
    </source>
</evidence>
<dbReference type="InterPro" id="IPR003653">
    <property type="entry name" value="Peptidase_C48_C"/>
</dbReference>
<gene>
    <name evidence="7" type="ORF">TAV2_LOCUS4218</name>
</gene>
<feature type="non-terminal residue" evidence="7">
    <location>
        <position position="135"/>
    </location>
</feature>
<dbReference type="Pfam" id="PF02902">
    <property type="entry name" value="Peptidase_C48"/>
    <property type="match status" value="1"/>
</dbReference>
<feature type="domain" description="Ubiquitin-like protease family profile" evidence="6">
    <location>
        <begin position="1"/>
        <end position="96"/>
    </location>
</feature>
<evidence type="ECO:0000256" key="1">
    <source>
        <dbReference type="ARBA" id="ARBA00005234"/>
    </source>
</evidence>
<dbReference type="AlphaFoldDB" id="A0AAU9RF79"/>
<dbReference type="PANTHER" id="PTHR46915">
    <property type="entry name" value="UBIQUITIN-LIKE PROTEASE 4-RELATED"/>
    <property type="match status" value="1"/>
</dbReference>
<dbReference type="PANTHER" id="PTHR46915:SF6">
    <property type="entry name" value="CYSTEINE PROTEINASES SUPERFAMILY PROTEIN"/>
    <property type="match status" value="1"/>
</dbReference>
<evidence type="ECO:0000259" key="6">
    <source>
        <dbReference type="PROSITE" id="PS50600"/>
    </source>
</evidence>
<keyword evidence="5" id="KW-1133">Transmembrane helix</keyword>
<proteinExistence type="inferred from homology"/>
<evidence type="ECO:0000313" key="8">
    <source>
        <dbReference type="Proteomes" id="UP000836841"/>
    </source>
</evidence>
<comment type="similarity">
    <text evidence="1">Belongs to the peptidase C48 family.</text>
</comment>
<dbReference type="GO" id="GO:0016926">
    <property type="term" value="P:protein desumoylation"/>
    <property type="evidence" value="ECO:0007669"/>
    <property type="project" value="UniProtKB-ARBA"/>
</dbReference>
<keyword evidence="5" id="KW-0812">Transmembrane</keyword>
<accession>A0AAU9RF79</accession>